<dbReference type="GO" id="GO:0006351">
    <property type="term" value="P:DNA-templated transcription"/>
    <property type="evidence" value="ECO:0007669"/>
    <property type="project" value="InterPro"/>
</dbReference>
<accession>A0A6A6Q1V7</accession>
<dbReference type="AlphaFoldDB" id="A0A6A6Q1V7"/>
<protein>
    <recommendedName>
        <fullName evidence="8">Zn(2)-C6 fungal-type domain-containing protein</fullName>
    </recommendedName>
</protein>
<evidence type="ECO:0000256" key="7">
    <source>
        <dbReference type="SAM" id="MobiDB-lite"/>
    </source>
</evidence>
<gene>
    <name evidence="9" type="ORF">BDY17DRAFT_321267</name>
</gene>
<dbReference type="GO" id="GO:0000976">
    <property type="term" value="F:transcription cis-regulatory region binding"/>
    <property type="evidence" value="ECO:0007669"/>
    <property type="project" value="TreeGrafter"/>
</dbReference>
<dbReference type="Pfam" id="PF04082">
    <property type="entry name" value="Fungal_trans"/>
    <property type="match status" value="1"/>
</dbReference>
<dbReference type="PROSITE" id="PS50048">
    <property type="entry name" value="ZN2_CY6_FUNGAL_2"/>
    <property type="match status" value="1"/>
</dbReference>
<dbReference type="PANTHER" id="PTHR31845">
    <property type="entry name" value="FINGER DOMAIN PROTEIN, PUTATIVE-RELATED"/>
    <property type="match status" value="1"/>
</dbReference>
<feature type="compositionally biased region" description="Polar residues" evidence="7">
    <location>
        <begin position="106"/>
        <end position="123"/>
    </location>
</feature>
<dbReference type="GO" id="GO:0008270">
    <property type="term" value="F:zinc ion binding"/>
    <property type="evidence" value="ECO:0007669"/>
    <property type="project" value="InterPro"/>
</dbReference>
<evidence type="ECO:0000256" key="2">
    <source>
        <dbReference type="ARBA" id="ARBA00022723"/>
    </source>
</evidence>
<dbReference type="InterPro" id="IPR007219">
    <property type="entry name" value="XnlR_reg_dom"/>
</dbReference>
<keyword evidence="10" id="KW-1185">Reference proteome</keyword>
<sequence length="595" mass="66800">MSPSSAAEALRESFGDRKLPDISRKITACVACRKLKIKCHMTHDKPPCTRCKGRGQPCTVNKSLQTILENDATWKERIEERLNRLEGNIDGPFDVRTETVGRHTRQSNTTTASVPPVHQSNSSERAKLNLSGSLGAFPASSITDASIANNSLGVSFRPDLVSCGTISLDVAHDLFTFYKDHLDPYIHCVLDKDATLANVRARSSILTTAICTVASFCTASEDYQACYKFFKDEVSRKLFADKYQFDDARALCIGAFWLPDISSALNGLAVRIGTQLDLHRCITKMPHVKVDCYERTRLYFLIFLCDHHCSLIYGRPPMTTEFRSLKGPEAFLQSEFVSPLDLNLISQVEFWSLNRRVFDLFGSDVQSTLASQRTFELERLSDALDVWLQDSLAVLHSRRDPGLYGQRVIEFYYHSAKLYLFSHIFRGHTDDQPAAQSTKPLVNSAIQSALAILRSAVDGEKETGWLKKLPYYFGTMIAFASVCLIRTTLQGDTSDDAMVNETLRTLRNISEVLKNSSTTERSTHPLFSIGRSLEAAISERRPSEPSQIDAHEMTDFEPDLAFDFDLFASDPLNLSFPGDEDNWMFCPDQMPHMGL</sequence>
<dbReference type="Gene3D" id="4.10.240.10">
    <property type="entry name" value="Zn(2)-C6 fungal-type DNA-binding domain"/>
    <property type="match status" value="1"/>
</dbReference>
<keyword evidence="5" id="KW-0804">Transcription</keyword>
<evidence type="ECO:0000313" key="10">
    <source>
        <dbReference type="Proteomes" id="UP000799767"/>
    </source>
</evidence>
<dbReference type="Pfam" id="PF00172">
    <property type="entry name" value="Zn_clus"/>
    <property type="match status" value="1"/>
</dbReference>
<dbReference type="OrthoDB" id="4060227at2759"/>
<evidence type="ECO:0000256" key="4">
    <source>
        <dbReference type="ARBA" id="ARBA00023125"/>
    </source>
</evidence>
<dbReference type="InterPro" id="IPR051089">
    <property type="entry name" value="prtT"/>
</dbReference>
<evidence type="ECO:0000256" key="5">
    <source>
        <dbReference type="ARBA" id="ARBA00023163"/>
    </source>
</evidence>
<feature type="region of interest" description="Disordered" evidence="7">
    <location>
        <begin position="101"/>
        <end position="125"/>
    </location>
</feature>
<dbReference type="PANTHER" id="PTHR31845:SF17">
    <property type="entry name" value="ZN(II)2CYS6 TRANSCRIPTION FACTOR (EUROFUNG)"/>
    <property type="match status" value="1"/>
</dbReference>
<comment type="subcellular location">
    <subcellularLocation>
        <location evidence="1">Nucleus</location>
    </subcellularLocation>
</comment>
<dbReference type="GO" id="GO:0005634">
    <property type="term" value="C:nucleus"/>
    <property type="evidence" value="ECO:0007669"/>
    <property type="project" value="UniProtKB-SubCell"/>
</dbReference>
<dbReference type="PROSITE" id="PS00463">
    <property type="entry name" value="ZN2_CY6_FUNGAL_1"/>
    <property type="match status" value="1"/>
</dbReference>
<reference evidence="9" key="1">
    <citation type="journal article" date="2020" name="Stud. Mycol.">
        <title>101 Dothideomycetes genomes: a test case for predicting lifestyles and emergence of pathogens.</title>
        <authorList>
            <person name="Haridas S."/>
            <person name="Albert R."/>
            <person name="Binder M."/>
            <person name="Bloem J."/>
            <person name="Labutti K."/>
            <person name="Salamov A."/>
            <person name="Andreopoulos B."/>
            <person name="Baker S."/>
            <person name="Barry K."/>
            <person name="Bills G."/>
            <person name="Bluhm B."/>
            <person name="Cannon C."/>
            <person name="Castanera R."/>
            <person name="Culley D."/>
            <person name="Daum C."/>
            <person name="Ezra D."/>
            <person name="Gonzalez J."/>
            <person name="Henrissat B."/>
            <person name="Kuo A."/>
            <person name="Liang C."/>
            <person name="Lipzen A."/>
            <person name="Lutzoni F."/>
            <person name="Magnuson J."/>
            <person name="Mondo S."/>
            <person name="Nolan M."/>
            <person name="Ohm R."/>
            <person name="Pangilinan J."/>
            <person name="Park H.-J."/>
            <person name="Ramirez L."/>
            <person name="Alfaro M."/>
            <person name="Sun H."/>
            <person name="Tritt A."/>
            <person name="Yoshinaga Y."/>
            <person name="Zwiers L.-H."/>
            <person name="Turgeon B."/>
            <person name="Goodwin S."/>
            <person name="Spatafora J."/>
            <person name="Crous P."/>
            <person name="Grigoriev I."/>
        </authorList>
    </citation>
    <scope>NUCLEOTIDE SEQUENCE</scope>
    <source>
        <strain evidence="9">CBS 113389</strain>
    </source>
</reference>
<name>A0A6A6Q1V7_9PEZI</name>
<evidence type="ECO:0000256" key="1">
    <source>
        <dbReference type="ARBA" id="ARBA00004123"/>
    </source>
</evidence>
<evidence type="ECO:0000313" key="9">
    <source>
        <dbReference type="EMBL" id="KAF2486478.1"/>
    </source>
</evidence>
<dbReference type="SUPFAM" id="SSF57701">
    <property type="entry name" value="Zn2/Cys6 DNA-binding domain"/>
    <property type="match status" value="1"/>
</dbReference>
<organism evidence="9 10">
    <name type="scientific">Neohortaea acidophila</name>
    <dbReference type="NCBI Taxonomy" id="245834"/>
    <lineage>
        <taxon>Eukaryota</taxon>
        <taxon>Fungi</taxon>
        <taxon>Dikarya</taxon>
        <taxon>Ascomycota</taxon>
        <taxon>Pezizomycotina</taxon>
        <taxon>Dothideomycetes</taxon>
        <taxon>Dothideomycetidae</taxon>
        <taxon>Mycosphaerellales</taxon>
        <taxon>Teratosphaeriaceae</taxon>
        <taxon>Neohortaea</taxon>
    </lineage>
</organism>
<dbReference type="GO" id="GO:0000981">
    <property type="term" value="F:DNA-binding transcription factor activity, RNA polymerase II-specific"/>
    <property type="evidence" value="ECO:0007669"/>
    <property type="project" value="InterPro"/>
</dbReference>
<dbReference type="CDD" id="cd00067">
    <property type="entry name" value="GAL4"/>
    <property type="match status" value="1"/>
</dbReference>
<keyword evidence="4" id="KW-0238">DNA-binding</keyword>
<keyword evidence="3" id="KW-0805">Transcription regulation</keyword>
<evidence type="ECO:0000256" key="6">
    <source>
        <dbReference type="ARBA" id="ARBA00023242"/>
    </source>
</evidence>
<proteinExistence type="predicted"/>
<dbReference type="EMBL" id="MU001632">
    <property type="protein sequence ID" value="KAF2486478.1"/>
    <property type="molecule type" value="Genomic_DNA"/>
</dbReference>
<dbReference type="InterPro" id="IPR001138">
    <property type="entry name" value="Zn2Cys6_DnaBD"/>
</dbReference>
<dbReference type="InterPro" id="IPR036864">
    <property type="entry name" value="Zn2-C6_fun-type_DNA-bd_sf"/>
</dbReference>
<dbReference type="CDD" id="cd12148">
    <property type="entry name" value="fungal_TF_MHR"/>
    <property type="match status" value="1"/>
</dbReference>
<evidence type="ECO:0000256" key="3">
    <source>
        <dbReference type="ARBA" id="ARBA00023015"/>
    </source>
</evidence>
<keyword evidence="2" id="KW-0479">Metal-binding</keyword>
<dbReference type="Proteomes" id="UP000799767">
    <property type="component" value="Unassembled WGS sequence"/>
</dbReference>
<dbReference type="SMART" id="SM00066">
    <property type="entry name" value="GAL4"/>
    <property type="match status" value="1"/>
</dbReference>
<dbReference type="RefSeq" id="XP_033593047.1">
    <property type="nucleotide sequence ID" value="XM_033736592.1"/>
</dbReference>
<keyword evidence="6" id="KW-0539">Nucleus</keyword>
<evidence type="ECO:0000259" key="8">
    <source>
        <dbReference type="PROSITE" id="PS50048"/>
    </source>
</evidence>
<feature type="domain" description="Zn(2)-C6 fungal-type" evidence="8">
    <location>
        <begin position="28"/>
        <end position="60"/>
    </location>
</feature>
<dbReference type="GeneID" id="54477594"/>